<reference evidence="2" key="2">
    <citation type="submission" date="2024-06" db="EMBL/GenBank/DDBJ databases">
        <authorList>
            <person name="Plum-Jensen L.E."/>
            <person name="Schramm A."/>
            <person name="Marshall I.P.G."/>
        </authorList>
    </citation>
    <scope>NUCLEOTIDE SEQUENCE</scope>
    <source>
        <strain evidence="2">Rat1</strain>
    </source>
</reference>
<dbReference type="SMART" id="SM00769">
    <property type="entry name" value="WHy"/>
    <property type="match status" value="1"/>
</dbReference>
<dbReference type="KEGG" id="eaj:Q3M24_01745"/>
<dbReference type="EMBL" id="CP159373">
    <property type="protein sequence ID" value="XCN73500.1"/>
    <property type="molecule type" value="Genomic_DNA"/>
</dbReference>
<sequence>MKLSRIITSDAASGARRASGLMVLLLCCLPLLLAGCPNTVMQSLPWGDKEELKIALSDIELQEIKALETIFLLKVRVMNPNDTATEIRSMKCDLKINGEPFASGLSDERQGLPPFGTISVPVVVYTSEFAIVGSVIEMLQKDVQQYGNKPDEPLNYELTGQLHLGKDGKEVFPFQVSGKIVLNR</sequence>
<feature type="domain" description="Water stress and hypersensitive response" evidence="1">
    <location>
        <begin position="54"/>
        <end position="181"/>
    </location>
</feature>
<dbReference type="Gene3D" id="2.60.40.1820">
    <property type="match status" value="1"/>
</dbReference>
<dbReference type="SUPFAM" id="SSF117070">
    <property type="entry name" value="LEA14-like"/>
    <property type="match status" value="1"/>
</dbReference>
<evidence type="ECO:0000313" key="2">
    <source>
        <dbReference type="EMBL" id="XCN73500.1"/>
    </source>
</evidence>
<reference evidence="2" key="1">
    <citation type="journal article" date="2024" name="Syst. Appl. Microbiol.">
        <title>First single-strain enrichments of Electrothrix cable bacteria, description of E. aestuarii sp. nov. and E. rattekaaiensis sp. nov., and proposal of a cable bacteria taxonomy following the rules of the SeqCode.</title>
        <authorList>
            <person name="Plum-Jensen L.E."/>
            <person name="Schramm A."/>
            <person name="Marshall I.P.G."/>
        </authorList>
    </citation>
    <scope>NUCLEOTIDE SEQUENCE</scope>
    <source>
        <strain evidence="2">Rat1</strain>
    </source>
</reference>
<dbReference type="InterPro" id="IPR013990">
    <property type="entry name" value="WHy-dom"/>
</dbReference>
<dbReference type="GO" id="GO:0009269">
    <property type="term" value="P:response to desiccation"/>
    <property type="evidence" value="ECO:0007669"/>
    <property type="project" value="InterPro"/>
</dbReference>
<protein>
    <submittedName>
        <fullName evidence="2">LEA type 2 family protein</fullName>
    </submittedName>
</protein>
<organism evidence="2">
    <name type="scientific">Candidatus Electrothrix aestuarii</name>
    <dbReference type="NCBI Taxonomy" id="3062594"/>
    <lineage>
        <taxon>Bacteria</taxon>
        <taxon>Pseudomonadati</taxon>
        <taxon>Thermodesulfobacteriota</taxon>
        <taxon>Desulfobulbia</taxon>
        <taxon>Desulfobulbales</taxon>
        <taxon>Desulfobulbaceae</taxon>
        <taxon>Candidatus Electrothrix</taxon>
    </lineage>
</organism>
<accession>A0AAU8LXC4</accession>
<proteinExistence type="predicted"/>
<name>A0AAU8LXC4_9BACT</name>
<gene>
    <name evidence="2" type="ORF">Q3M24_01745</name>
</gene>
<evidence type="ECO:0000259" key="1">
    <source>
        <dbReference type="SMART" id="SM00769"/>
    </source>
</evidence>
<dbReference type="InterPro" id="IPR004864">
    <property type="entry name" value="LEA_2"/>
</dbReference>
<dbReference type="AlphaFoldDB" id="A0AAU8LXC4"/>
<dbReference type="Pfam" id="PF03168">
    <property type="entry name" value="LEA_2"/>
    <property type="match status" value="1"/>
</dbReference>